<dbReference type="PANTHER" id="PTHR21640:SF1">
    <property type="entry name" value="NESPRIN-4"/>
    <property type="match status" value="1"/>
</dbReference>
<accession>A0A4W5RCW9</accession>
<dbReference type="GO" id="GO:0034993">
    <property type="term" value="C:meiotic nuclear membrane microtubule tethering complex"/>
    <property type="evidence" value="ECO:0007669"/>
    <property type="project" value="InterPro"/>
</dbReference>
<reference evidence="1" key="3">
    <citation type="submission" date="2025-09" db="UniProtKB">
        <authorList>
            <consortium name="Ensembl"/>
        </authorList>
    </citation>
    <scope>IDENTIFICATION</scope>
</reference>
<evidence type="ECO:0000313" key="2">
    <source>
        <dbReference type="Proteomes" id="UP000314982"/>
    </source>
</evidence>
<protein>
    <submittedName>
        <fullName evidence="1">Uncharacterized protein</fullName>
    </submittedName>
</protein>
<dbReference type="SUPFAM" id="SSF46966">
    <property type="entry name" value="Spectrin repeat"/>
    <property type="match status" value="1"/>
</dbReference>
<dbReference type="PANTHER" id="PTHR21640">
    <property type="match status" value="1"/>
</dbReference>
<name>A0A4W5RCW9_9TELE</name>
<organism evidence="1 2">
    <name type="scientific">Hucho hucho</name>
    <name type="common">huchen</name>
    <dbReference type="NCBI Taxonomy" id="62062"/>
    <lineage>
        <taxon>Eukaryota</taxon>
        <taxon>Metazoa</taxon>
        <taxon>Chordata</taxon>
        <taxon>Craniata</taxon>
        <taxon>Vertebrata</taxon>
        <taxon>Euteleostomi</taxon>
        <taxon>Actinopterygii</taxon>
        <taxon>Neopterygii</taxon>
        <taxon>Teleostei</taxon>
        <taxon>Protacanthopterygii</taxon>
        <taxon>Salmoniformes</taxon>
        <taxon>Salmonidae</taxon>
        <taxon>Salmoninae</taxon>
        <taxon>Hucho</taxon>
    </lineage>
</organism>
<dbReference type="GeneTree" id="ENSGT00940000174800"/>
<dbReference type="AlphaFoldDB" id="A0A4W5RCW9"/>
<keyword evidence="2" id="KW-1185">Reference proteome</keyword>
<dbReference type="Proteomes" id="UP000314982">
    <property type="component" value="Unassembled WGS sequence"/>
</dbReference>
<reference evidence="1" key="2">
    <citation type="submission" date="2025-08" db="UniProtKB">
        <authorList>
            <consortium name="Ensembl"/>
        </authorList>
    </citation>
    <scope>IDENTIFICATION</scope>
</reference>
<dbReference type="InterPro" id="IPR030268">
    <property type="entry name" value="SYNE4"/>
</dbReference>
<dbReference type="Ensembl" id="ENSHHUT00000086803.1">
    <property type="protein sequence ID" value="ENSHHUP00000084165.1"/>
    <property type="gene ID" value="ENSHHUG00000048812.1"/>
</dbReference>
<evidence type="ECO:0000313" key="1">
    <source>
        <dbReference type="Ensembl" id="ENSHHUP00000084165.1"/>
    </source>
</evidence>
<sequence length="208" mass="23645">MKEYSSLSDWLRLAEKAADSPRSAHVLFVTAKEELEKFESLRTQAGARLVQLDSLTLRNRILTRLFDGAMRSRLVGMARDCGQRWDRLHGTIESVCRRLKVRGAKYPLLHHTDVYGRGTFSFFELHLIPPKCIQMPALLGGLDYYSVSISLYLHLSWPTMFYFPSPRFTCSLSCPVSCPSPSTVCPSGRSLRARGRRWLCGLLTWTLG</sequence>
<reference evidence="2" key="1">
    <citation type="submission" date="2018-06" db="EMBL/GenBank/DDBJ databases">
        <title>Genome assembly of Danube salmon.</title>
        <authorList>
            <person name="Macqueen D.J."/>
            <person name="Gundappa M.K."/>
        </authorList>
    </citation>
    <scope>NUCLEOTIDE SEQUENCE [LARGE SCALE GENOMIC DNA]</scope>
</reference>
<proteinExistence type="predicted"/>